<evidence type="ECO:0000256" key="3">
    <source>
        <dbReference type="ARBA" id="ARBA00004922"/>
    </source>
</evidence>
<feature type="transmembrane region" description="Helical" evidence="12">
    <location>
        <begin position="185"/>
        <end position="208"/>
    </location>
</feature>
<evidence type="ECO:0000256" key="9">
    <source>
        <dbReference type="ARBA" id="ARBA00023136"/>
    </source>
</evidence>
<dbReference type="Pfam" id="PF25147">
    <property type="entry name" value="Ribophorin_II_C"/>
    <property type="match status" value="1"/>
</dbReference>
<reference evidence="16 17" key="1">
    <citation type="journal article" date="2020" name="ISME J.">
        <title>Uncovering the hidden diversity of litter-decomposition mechanisms in mushroom-forming fungi.</title>
        <authorList>
            <person name="Floudas D."/>
            <person name="Bentzer J."/>
            <person name="Ahren D."/>
            <person name="Johansson T."/>
            <person name="Persson P."/>
            <person name="Tunlid A."/>
        </authorList>
    </citation>
    <scope>NUCLEOTIDE SEQUENCE [LARGE SCALE GENOMIC DNA]</scope>
    <source>
        <strain evidence="16 17">CBS 146.42</strain>
    </source>
</reference>
<feature type="transmembrane region" description="Helical" evidence="12">
    <location>
        <begin position="220"/>
        <end position="239"/>
    </location>
</feature>
<evidence type="ECO:0000256" key="10">
    <source>
        <dbReference type="ARBA" id="ARBA00030078"/>
    </source>
</evidence>
<keyword evidence="8 12" id="KW-1133">Transmembrane helix</keyword>
<feature type="domain" description="Ribophorin II C-terminal" evidence="15">
    <location>
        <begin position="175"/>
        <end position="272"/>
    </location>
</feature>
<dbReference type="PANTHER" id="PTHR12640">
    <property type="entry name" value="RIBOPHORIN II"/>
    <property type="match status" value="1"/>
</dbReference>
<evidence type="ECO:0000256" key="2">
    <source>
        <dbReference type="ARBA" id="ARBA00004477"/>
    </source>
</evidence>
<evidence type="ECO:0000256" key="13">
    <source>
        <dbReference type="SAM" id="SignalP"/>
    </source>
</evidence>
<comment type="caution">
    <text evidence="16">The sequence shown here is derived from an EMBL/GenBank/DDBJ whole genome shotgun (WGS) entry which is preliminary data.</text>
</comment>
<keyword evidence="9 12" id="KW-0472">Membrane</keyword>
<comment type="similarity">
    <text evidence="4">Belongs to the SWP1 family.</text>
</comment>
<dbReference type="OrthoDB" id="432292at2759"/>
<evidence type="ECO:0000313" key="17">
    <source>
        <dbReference type="Proteomes" id="UP000559027"/>
    </source>
</evidence>
<dbReference type="InterPro" id="IPR008814">
    <property type="entry name" value="Swp1"/>
</dbReference>
<evidence type="ECO:0000256" key="11">
    <source>
        <dbReference type="ARBA" id="ARBA00032139"/>
    </source>
</evidence>
<dbReference type="Pfam" id="PF23860">
    <property type="entry name" value="Ribophorin_II_3rd"/>
    <property type="match status" value="1"/>
</dbReference>
<keyword evidence="5 12" id="KW-0812">Transmembrane</keyword>
<keyword evidence="17" id="KW-1185">Reference proteome</keyword>
<accession>A0A8H5LGT8</accession>
<dbReference type="InterPro" id="IPR055374">
    <property type="entry name" value="Ribophorin_II_3rd"/>
</dbReference>
<sequence>MQALIASLLLLAASVHAKILTLQSPRVVVLGEKGLQLRSEPLSLAHKISTPITLNTTDSLKLTFQVLDKSSSEGIQPHQTFLRFYDATTSEEGIQPIRVTSGGKARFELNMAKPPLSFPPTVEGVPLQVTLYLGKPDYTPVAVELFDLYVPASLPPSVHPEEADFHPLPVIKHTFAPAQKLPSKFVSTLFSGLVLAPWALLLGLWSQVSPRLTHAFSPSILPFIASLGAYEVLIFYYWVNLRLGQVLLYGGILAIVTLFTGKHALRSVARRRVKN</sequence>
<dbReference type="InterPro" id="IPR056790">
    <property type="entry name" value="Ribophorin_II_C"/>
</dbReference>
<dbReference type="GO" id="GO:0008250">
    <property type="term" value="C:oligosaccharyltransferase complex"/>
    <property type="evidence" value="ECO:0007669"/>
    <property type="project" value="InterPro"/>
</dbReference>
<name>A0A8H5LGT8_9AGAR</name>
<feature type="chain" id="PRO_5044193379" description="Ribophorin II" evidence="13">
    <location>
        <begin position="18"/>
        <end position="275"/>
    </location>
</feature>
<evidence type="ECO:0000256" key="1">
    <source>
        <dbReference type="ARBA" id="ARBA00002791"/>
    </source>
</evidence>
<evidence type="ECO:0000259" key="15">
    <source>
        <dbReference type="Pfam" id="PF25147"/>
    </source>
</evidence>
<keyword evidence="7" id="KW-0256">Endoplasmic reticulum</keyword>
<evidence type="ECO:0000256" key="4">
    <source>
        <dbReference type="ARBA" id="ARBA00009038"/>
    </source>
</evidence>
<organism evidence="16 17">
    <name type="scientific">Leucocoprinus leucothites</name>
    <dbReference type="NCBI Taxonomy" id="201217"/>
    <lineage>
        <taxon>Eukaryota</taxon>
        <taxon>Fungi</taxon>
        <taxon>Dikarya</taxon>
        <taxon>Basidiomycota</taxon>
        <taxon>Agaricomycotina</taxon>
        <taxon>Agaricomycetes</taxon>
        <taxon>Agaricomycetidae</taxon>
        <taxon>Agaricales</taxon>
        <taxon>Agaricineae</taxon>
        <taxon>Agaricaceae</taxon>
        <taxon>Leucocoprinus</taxon>
    </lineage>
</organism>
<evidence type="ECO:0000313" key="16">
    <source>
        <dbReference type="EMBL" id="KAF5356930.1"/>
    </source>
</evidence>
<evidence type="ECO:0000256" key="6">
    <source>
        <dbReference type="ARBA" id="ARBA00022729"/>
    </source>
</evidence>
<evidence type="ECO:0000256" key="7">
    <source>
        <dbReference type="ARBA" id="ARBA00022824"/>
    </source>
</evidence>
<protein>
    <recommendedName>
        <fullName evidence="11">Ribophorin II</fullName>
    </recommendedName>
    <alternativeName>
        <fullName evidence="10">Ribophorin-2</fullName>
    </alternativeName>
</protein>
<dbReference type="PANTHER" id="PTHR12640:SF0">
    <property type="entry name" value="DOLICHYL-DIPHOSPHOOLIGOSACCHARIDE--PROTEIN GLYCOSYLTRANSFERASE SUBUNIT 2"/>
    <property type="match status" value="1"/>
</dbReference>
<dbReference type="GO" id="GO:0006487">
    <property type="term" value="P:protein N-linked glycosylation"/>
    <property type="evidence" value="ECO:0007669"/>
    <property type="project" value="TreeGrafter"/>
</dbReference>
<feature type="domain" description="Ribophorin II third" evidence="14">
    <location>
        <begin position="36"/>
        <end position="113"/>
    </location>
</feature>
<evidence type="ECO:0000259" key="14">
    <source>
        <dbReference type="Pfam" id="PF23860"/>
    </source>
</evidence>
<evidence type="ECO:0000256" key="5">
    <source>
        <dbReference type="ARBA" id="ARBA00022692"/>
    </source>
</evidence>
<dbReference type="Proteomes" id="UP000559027">
    <property type="component" value="Unassembled WGS sequence"/>
</dbReference>
<feature type="signal peptide" evidence="13">
    <location>
        <begin position="1"/>
        <end position="17"/>
    </location>
</feature>
<feature type="transmembrane region" description="Helical" evidence="12">
    <location>
        <begin position="245"/>
        <end position="265"/>
    </location>
</feature>
<comment type="pathway">
    <text evidence="3">Protein modification; protein glycosylation.</text>
</comment>
<comment type="subcellular location">
    <subcellularLocation>
        <location evidence="2">Endoplasmic reticulum membrane</location>
        <topology evidence="2">Multi-pass membrane protein</topology>
    </subcellularLocation>
</comment>
<comment type="function">
    <text evidence="1">Subunit of the oligosaccharyl transferase (OST) complex that catalyzes the initial transfer of a defined glycan (Glc(3)Man(9)GlcNAc(2) in eukaryotes) from the lipid carrier dolichol-pyrophosphate to an asparagine residue within an Asn-X-Ser/Thr consensus motif in nascent polypeptide chains, the first step in protein N-glycosylation. N-glycosylation occurs cotranslationally and the complex associates with the Sec61 complex at the channel-forming translocon complex that mediates protein translocation across the endoplasmic reticulum (ER). All subunits are required for a maximal enzyme activity.</text>
</comment>
<gene>
    <name evidence="16" type="ORF">D9756_006502</name>
</gene>
<keyword evidence="6 13" id="KW-0732">Signal</keyword>
<dbReference type="UniPathway" id="UPA00378"/>
<proteinExistence type="inferred from homology"/>
<dbReference type="EMBL" id="JAACJO010000006">
    <property type="protein sequence ID" value="KAF5356930.1"/>
    <property type="molecule type" value="Genomic_DNA"/>
</dbReference>
<evidence type="ECO:0000256" key="12">
    <source>
        <dbReference type="SAM" id="Phobius"/>
    </source>
</evidence>
<dbReference type="AlphaFoldDB" id="A0A8H5LGT8"/>
<evidence type="ECO:0000256" key="8">
    <source>
        <dbReference type="ARBA" id="ARBA00022989"/>
    </source>
</evidence>